<feature type="domain" description="Carrier" evidence="16">
    <location>
        <begin position="43"/>
        <end position="118"/>
    </location>
</feature>
<comment type="similarity">
    <text evidence="3">Belongs to the cytochrome P450 family.</text>
</comment>
<accession>A0A8H3DW30</accession>
<dbReference type="SUPFAM" id="SSF47336">
    <property type="entry name" value="ACP-like"/>
    <property type="match status" value="1"/>
</dbReference>
<evidence type="ECO:0000256" key="15">
    <source>
        <dbReference type="RuleBase" id="RU000722"/>
    </source>
</evidence>
<dbReference type="InterPro" id="IPR050529">
    <property type="entry name" value="CYP450_sterol_14alpha_dmase"/>
</dbReference>
<dbReference type="PANTHER" id="PTHR24304:SF2">
    <property type="entry name" value="24-HYDROXYCHOLESTEROL 7-ALPHA-HYDROXYLASE"/>
    <property type="match status" value="1"/>
</dbReference>
<dbReference type="PROSITE" id="PS50075">
    <property type="entry name" value="CARRIER"/>
    <property type="match status" value="1"/>
</dbReference>
<dbReference type="InterPro" id="IPR002403">
    <property type="entry name" value="Cyt_P450_E_grp-IV"/>
</dbReference>
<organism evidence="17 18">
    <name type="scientific">Rhizoctonia solani</name>
    <dbReference type="NCBI Taxonomy" id="456999"/>
    <lineage>
        <taxon>Eukaryota</taxon>
        <taxon>Fungi</taxon>
        <taxon>Dikarya</taxon>
        <taxon>Basidiomycota</taxon>
        <taxon>Agaricomycotina</taxon>
        <taxon>Agaricomycetes</taxon>
        <taxon>Cantharellales</taxon>
        <taxon>Ceratobasidiaceae</taxon>
        <taxon>Rhizoctonia</taxon>
    </lineage>
</organism>
<feature type="binding site" description="axial binding residue" evidence="14">
    <location>
        <position position="589"/>
    </location>
    <ligand>
        <name>heme</name>
        <dbReference type="ChEBI" id="CHEBI:30413"/>
    </ligand>
    <ligandPart>
        <name>Fe</name>
        <dbReference type="ChEBI" id="CHEBI:18248"/>
    </ligandPart>
</feature>
<dbReference type="InterPro" id="IPR036736">
    <property type="entry name" value="ACP-like_sf"/>
</dbReference>
<comment type="similarity">
    <text evidence="4">Belongs to the acyl carrier protein (ACP) family.</text>
</comment>
<dbReference type="InterPro" id="IPR001128">
    <property type="entry name" value="Cyt_P450"/>
</dbReference>
<dbReference type="SUPFAM" id="SSF48264">
    <property type="entry name" value="Cytochrome P450"/>
    <property type="match status" value="1"/>
</dbReference>
<dbReference type="PANTHER" id="PTHR24304">
    <property type="entry name" value="CYTOCHROME P450 FAMILY 7"/>
    <property type="match status" value="1"/>
</dbReference>
<dbReference type="Gene3D" id="1.10.1200.10">
    <property type="entry name" value="ACP-like"/>
    <property type="match status" value="1"/>
</dbReference>
<evidence type="ECO:0000256" key="1">
    <source>
        <dbReference type="ARBA" id="ARBA00001971"/>
    </source>
</evidence>
<dbReference type="GO" id="GO:0006633">
    <property type="term" value="P:fatty acid biosynthetic process"/>
    <property type="evidence" value="ECO:0007669"/>
    <property type="project" value="UniProtKB-KW"/>
</dbReference>
<dbReference type="InterPro" id="IPR036396">
    <property type="entry name" value="Cyt_P450_sf"/>
</dbReference>
<evidence type="ECO:0000256" key="6">
    <source>
        <dbReference type="ARBA" id="ARBA00022516"/>
    </source>
</evidence>
<dbReference type="EMBL" id="CAJNJQ010000520">
    <property type="protein sequence ID" value="CAE7083735.1"/>
    <property type="molecule type" value="Genomic_DNA"/>
</dbReference>
<protein>
    <recommendedName>
        <fullName evidence="15">Acyl carrier protein</fullName>
    </recommendedName>
</protein>
<dbReference type="AlphaFoldDB" id="A0A8H3DW30"/>
<keyword evidence="6 15" id="KW-0444">Lipid biosynthesis</keyword>
<dbReference type="Proteomes" id="UP000663827">
    <property type="component" value="Unassembled WGS sequence"/>
</dbReference>
<proteinExistence type="inferred from homology"/>
<dbReference type="NCBIfam" id="NF002148">
    <property type="entry name" value="PRK00982.1-2"/>
    <property type="match status" value="1"/>
</dbReference>
<sequence length="649" mass="71880">MSALFRRSALNLARTVSVPARTSFMRPAFAVRSYAAASGLSKDDIQVRIVDVLKGFEKVDAAKITNASSFTDDLGLDSLDAVEAVMAIEEEFSIEIPDAEADEIKTVQQAIDYIANTPEVCFIHASLNQYLVNHPFFFLSMPLLSPDPAQLVLGPREWLMSFSDDVEKWLSKTLGISLGSGSARTASLLFASGVLLYLWRSRSYRRSIGGRPPVASYWIPWLGSALQVQRDPDALFWRAHRELGPVFGVKTFGSVVYYVADTDLINSVYKQTSVFSGSPMQATFLNTVFDMRMEVITGPHAGIFGDMLASKNRHISPVNVHNLVSAFISHTRTLVSQLPSGPIKLQELVTLMQEADCAMLFGSSFNFEAVAPAFEKFDRGVVNLAINFPLIFMRQTVAARSQLIDQLTQYFERGAPEDASQQLKDFVDLANSAEWNKRDTGSFALGMMWPLLANAPWAVWWLLVYHLHGARGLEPIVEEIKQVMQSGRDLLDVVRDSSATPYLDASINETIRIASDSFSVRWVPPSPTPARLGTFIFTGGDQVICKMRGVHMDPNVYTHPEVFEPGRFAGGKEGVRGRFFPFGGGFSICEGRHLAISQIKAFVIILLSEADISLADSQSILPKFSPGNRGFGMIRPVGDIEVRLRRRKL</sequence>
<evidence type="ECO:0000256" key="4">
    <source>
        <dbReference type="ARBA" id="ARBA00010930"/>
    </source>
</evidence>
<dbReference type="GO" id="GO:0099128">
    <property type="term" value="C:mitochondrial [2Fe-2S] assembly complex"/>
    <property type="evidence" value="ECO:0007669"/>
    <property type="project" value="UniProtKB-ARBA"/>
</dbReference>
<dbReference type="GO" id="GO:0020037">
    <property type="term" value="F:heme binding"/>
    <property type="evidence" value="ECO:0007669"/>
    <property type="project" value="InterPro"/>
</dbReference>
<evidence type="ECO:0000256" key="13">
    <source>
        <dbReference type="ARBA" id="ARBA00023160"/>
    </source>
</evidence>
<dbReference type="PROSITE" id="PS00012">
    <property type="entry name" value="PHOSPHOPANTETHEINE"/>
    <property type="match status" value="1"/>
</dbReference>
<keyword evidence="12" id="KW-0443">Lipid metabolism</keyword>
<comment type="caution">
    <text evidence="17">The sequence shown here is derived from an EMBL/GenBank/DDBJ whole genome shotgun (WGS) entry which is preliminary data.</text>
</comment>
<name>A0A8H3DW30_9AGAM</name>
<keyword evidence="8 14" id="KW-0349">Heme</keyword>
<keyword evidence="5 15" id="KW-0596">Phosphopantetheine</keyword>
<dbReference type="InterPro" id="IPR003231">
    <property type="entry name" value="ACP"/>
</dbReference>
<dbReference type="GO" id="GO:0016705">
    <property type="term" value="F:oxidoreductase activity, acting on paired donors, with incorporation or reduction of molecular oxygen"/>
    <property type="evidence" value="ECO:0007669"/>
    <property type="project" value="InterPro"/>
</dbReference>
<dbReference type="InterPro" id="IPR009081">
    <property type="entry name" value="PP-bd_ACP"/>
</dbReference>
<dbReference type="FunFam" id="1.10.1200.10:FF:000003">
    <property type="entry name" value="Acyl carrier protein"/>
    <property type="match status" value="1"/>
</dbReference>
<evidence type="ECO:0000256" key="14">
    <source>
        <dbReference type="PIRSR" id="PIRSR602403-1"/>
    </source>
</evidence>
<reference evidence="17" key="1">
    <citation type="submission" date="2021-01" db="EMBL/GenBank/DDBJ databases">
        <authorList>
            <person name="Kaushik A."/>
        </authorList>
    </citation>
    <scope>NUCLEOTIDE SEQUENCE</scope>
    <source>
        <strain evidence="17">AG5</strain>
    </source>
</reference>
<keyword evidence="7" id="KW-0597">Phosphoprotein</keyword>
<dbReference type="GO" id="GO:0005506">
    <property type="term" value="F:iron ion binding"/>
    <property type="evidence" value="ECO:0007669"/>
    <property type="project" value="InterPro"/>
</dbReference>
<dbReference type="HAMAP" id="MF_01217">
    <property type="entry name" value="Acyl_carrier"/>
    <property type="match status" value="1"/>
</dbReference>
<evidence type="ECO:0000256" key="7">
    <source>
        <dbReference type="ARBA" id="ARBA00022553"/>
    </source>
</evidence>
<evidence type="ECO:0000259" key="16">
    <source>
        <dbReference type="PROSITE" id="PS50075"/>
    </source>
</evidence>
<comment type="pathway">
    <text evidence="2">Lipid metabolism; fatty acid biosynthesis.</text>
</comment>
<evidence type="ECO:0000256" key="8">
    <source>
        <dbReference type="ARBA" id="ARBA00022617"/>
    </source>
</evidence>
<keyword evidence="13 15" id="KW-0275">Fatty acid biosynthesis</keyword>
<evidence type="ECO:0000256" key="3">
    <source>
        <dbReference type="ARBA" id="ARBA00010617"/>
    </source>
</evidence>
<keyword evidence="10" id="KW-0276">Fatty acid metabolism</keyword>
<evidence type="ECO:0000256" key="2">
    <source>
        <dbReference type="ARBA" id="ARBA00005194"/>
    </source>
</evidence>
<dbReference type="GO" id="GO:0008395">
    <property type="term" value="F:steroid hydroxylase activity"/>
    <property type="evidence" value="ECO:0007669"/>
    <property type="project" value="TreeGrafter"/>
</dbReference>
<evidence type="ECO:0000256" key="5">
    <source>
        <dbReference type="ARBA" id="ARBA00022450"/>
    </source>
</evidence>
<evidence type="ECO:0000256" key="9">
    <source>
        <dbReference type="ARBA" id="ARBA00022723"/>
    </source>
</evidence>
<evidence type="ECO:0000313" key="18">
    <source>
        <dbReference type="Proteomes" id="UP000663827"/>
    </source>
</evidence>
<dbReference type="Gene3D" id="1.10.630.10">
    <property type="entry name" value="Cytochrome P450"/>
    <property type="match status" value="1"/>
</dbReference>
<keyword evidence="11 14" id="KW-0408">Iron</keyword>
<gene>
    <name evidence="17" type="ORF">RDB_LOCUS25844</name>
</gene>
<evidence type="ECO:0000256" key="12">
    <source>
        <dbReference type="ARBA" id="ARBA00023098"/>
    </source>
</evidence>
<dbReference type="NCBIfam" id="TIGR00517">
    <property type="entry name" value="acyl_carrier"/>
    <property type="match status" value="1"/>
</dbReference>
<dbReference type="InterPro" id="IPR006162">
    <property type="entry name" value="Ppantetheine_attach_site"/>
</dbReference>
<keyword evidence="9 14" id="KW-0479">Metal-binding</keyword>
<evidence type="ECO:0000313" key="17">
    <source>
        <dbReference type="EMBL" id="CAE7083735.1"/>
    </source>
</evidence>
<evidence type="ECO:0000256" key="10">
    <source>
        <dbReference type="ARBA" id="ARBA00022832"/>
    </source>
</evidence>
<dbReference type="Pfam" id="PF00067">
    <property type="entry name" value="p450"/>
    <property type="match status" value="1"/>
</dbReference>
<comment type="cofactor">
    <cofactor evidence="1 14">
        <name>heme</name>
        <dbReference type="ChEBI" id="CHEBI:30413"/>
    </cofactor>
</comment>
<comment type="function">
    <text evidence="15">Carrier of the growing fatty acid chain in fatty acid biosynthesis.</text>
</comment>
<dbReference type="PRINTS" id="PR00465">
    <property type="entry name" value="EP450IV"/>
</dbReference>
<dbReference type="Pfam" id="PF00550">
    <property type="entry name" value="PP-binding"/>
    <property type="match status" value="1"/>
</dbReference>
<evidence type="ECO:0000256" key="11">
    <source>
        <dbReference type="ARBA" id="ARBA00023004"/>
    </source>
</evidence>